<name>A0ABC8SZH1_9AQUA</name>
<dbReference type="AlphaFoldDB" id="A0ABC8SZH1"/>
<feature type="transmembrane region" description="Helical" evidence="1">
    <location>
        <begin position="108"/>
        <end position="130"/>
    </location>
</feature>
<dbReference type="PANTHER" id="PTHR31431">
    <property type="entry name" value="NUCLEOPORIN NUP188 HOMOLOG"/>
    <property type="match status" value="1"/>
</dbReference>
<protein>
    <submittedName>
        <fullName evidence="2">Uncharacterized protein</fullName>
    </submittedName>
</protein>
<evidence type="ECO:0000313" key="3">
    <source>
        <dbReference type="Proteomes" id="UP001642360"/>
    </source>
</evidence>
<dbReference type="EMBL" id="CAUOFW020003882">
    <property type="protein sequence ID" value="CAK9162514.1"/>
    <property type="molecule type" value="Genomic_DNA"/>
</dbReference>
<keyword evidence="1" id="KW-1133">Transmembrane helix</keyword>
<organism evidence="2 3">
    <name type="scientific">Ilex paraguariensis</name>
    <name type="common">yerba mate</name>
    <dbReference type="NCBI Taxonomy" id="185542"/>
    <lineage>
        <taxon>Eukaryota</taxon>
        <taxon>Viridiplantae</taxon>
        <taxon>Streptophyta</taxon>
        <taxon>Embryophyta</taxon>
        <taxon>Tracheophyta</taxon>
        <taxon>Spermatophyta</taxon>
        <taxon>Magnoliopsida</taxon>
        <taxon>eudicotyledons</taxon>
        <taxon>Gunneridae</taxon>
        <taxon>Pentapetalae</taxon>
        <taxon>asterids</taxon>
        <taxon>campanulids</taxon>
        <taxon>Aquifoliales</taxon>
        <taxon>Aquifoliaceae</taxon>
        <taxon>Ilex</taxon>
    </lineage>
</organism>
<keyword evidence="1" id="KW-0812">Transmembrane</keyword>
<dbReference type="InterPro" id="IPR044840">
    <property type="entry name" value="Nup188"/>
</dbReference>
<keyword evidence="1" id="KW-0472">Membrane</keyword>
<comment type="caution">
    <text evidence="2">The sequence shown here is derived from an EMBL/GenBank/DDBJ whole genome shotgun (WGS) entry which is preliminary data.</text>
</comment>
<feature type="transmembrane region" description="Helical" evidence="1">
    <location>
        <begin position="16"/>
        <end position="33"/>
    </location>
</feature>
<gene>
    <name evidence="2" type="ORF">ILEXP_LOCUS31385</name>
</gene>
<dbReference type="Proteomes" id="UP001642360">
    <property type="component" value="Unassembled WGS sequence"/>
</dbReference>
<dbReference type="PANTHER" id="PTHR31431:SF1">
    <property type="entry name" value="NUCLEOPORIN NUP188"/>
    <property type="match status" value="1"/>
</dbReference>
<reference evidence="2 3" key="1">
    <citation type="submission" date="2024-02" db="EMBL/GenBank/DDBJ databases">
        <authorList>
            <person name="Vignale AGUSTIN F."/>
            <person name="Sosa J E."/>
            <person name="Modenutti C."/>
        </authorList>
    </citation>
    <scope>NUCLEOTIDE SEQUENCE [LARGE SCALE GENOMIC DNA]</scope>
</reference>
<evidence type="ECO:0000313" key="2">
    <source>
        <dbReference type="EMBL" id="CAK9162514.1"/>
    </source>
</evidence>
<evidence type="ECO:0000256" key="1">
    <source>
        <dbReference type="SAM" id="Phobius"/>
    </source>
</evidence>
<accession>A0ABC8SZH1</accession>
<proteinExistence type="predicted"/>
<keyword evidence="3" id="KW-1185">Reference proteome</keyword>
<sequence>MDALVSGFNVFETKEAGPLILAWAVFLCLISSLPEKEENAVLMEIDHVNYVRQAFEAASLSYFLEILQSNVLKDSDVPIAGYRSVMRTFISAFIASYEISIQAIANHFVFSSGIGIVSLMGLSGVFFATWRVNFHLGLWNLCAYYQPSVKELGPRNVCM</sequence>